<proteinExistence type="predicted"/>
<evidence type="ECO:0000313" key="1">
    <source>
        <dbReference type="EMBL" id="QDX94669.1"/>
    </source>
</evidence>
<dbReference type="AlphaFoldDB" id="A0A518VCH5"/>
<accession>A0A518VCH5</accession>
<sequence length="71" mass="8449">MNRVIRNVRQESAAGWYIGGLEFLEDNVVCWDKETGYFPSEDILKNHYPYSISTEEACIKAKQYKWIDWEI</sequence>
<protein>
    <submittedName>
        <fullName evidence="1">Uncharacterized protein</fullName>
    </submittedName>
</protein>
<evidence type="ECO:0000313" key="2">
    <source>
        <dbReference type="Proteomes" id="UP000319432"/>
    </source>
</evidence>
<organism evidence="1 2">
    <name type="scientific">Brevibacillus laterosporus</name>
    <name type="common">Bacillus laterosporus</name>
    <dbReference type="NCBI Taxonomy" id="1465"/>
    <lineage>
        <taxon>Bacteria</taxon>
        <taxon>Bacillati</taxon>
        <taxon>Bacillota</taxon>
        <taxon>Bacilli</taxon>
        <taxon>Bacillales</taxon>
        <taxon>Paenibacillaceae</taxon>
        <taxon>Brevibacillus</taxon>
    </lineage>
</organism>
<name>A0A518VCH5_BRELA</name>
<gene>
    <name evidence="1" type="ORF">EEL30_21755</name>
</gene>
<dbReference type="Proteomes" id="UP000319432">
    <property type="component" value="Chromosome"/>
</dbReference>
<dbReference type="EMBL" id="CP033464">
    <property type="protein sequence ID" value="QDX94669.1"/>
    <property type="molecule type" value="Genomic_DNA"/>
</dbReference>
<reference evidence="1 2" key="1">
    <citation type="submission" date="2018-11" db="EMBL/GenBank/DDBJ databases">
        <title>Phylogenetic determinants of toxin gene distribution in genomes of Brevibacillus laterosporus.</title>
        <authorList>
            <person name="Glare T.R."/>
            <person name="Durrant A."/>
            <person name="Berry C."/>
            <person name="Palma L."/>
            <person name="Ormskirk M."/>
            <person name="Cox M.O."/>
        </authorList>
    </citation>
    <scope>NUCLEOTIDE SEQUENCE [LARGE SCALE GENOMIC DNA]</scope>
    <source>
        <strain evidence="1 2">1821L</strain>
    </source>
</reference>
<keyword evidence="2" id="KW-1185">Reference proteome</keyword>